<evidence type="ECO:0000313" key="4">
    <source>
        <dbReference type="EMBL" id="EDW72254.2"/>
    </source>
</evidence>
<feature type="compositionally biased region" description="Acidic residues" evidence="1">
    <location>
        <begin position="34"/>
        <end position="47"/>
    </location>
</feature>
<sequence length="200" mass="22103">MLPNKANCLMAGLVLLLTCSQVFSYPQSFPDDDQMQADDDFEYDTDDQSAPSQQNKPANPTSTKHVSQQETKTVKVTGVLGKDVVLKCDLDIDSKSEVLWYFGNNVVTTGHNVVQTNFKVDANYDLTILRASPKDAGDYHCELLPQKSVLNIHVILNEHHSLDAIAPESSTSAASQSSWISGHTMAMWLLLLTARILLQH</sequence>
<evidence type="ECO:0000259" key="3">
    <source>
        <dbReference type="PROSITE" id="PS50835"/>
    </source>
</evidence>
<feature type="region of interest" description="Disordered" evidence="1">
    <location>
        <begin position="34"/>
        <end position="70"/>
    </location>
</feature>
<keyword evidence="5" id="KW-1185">Reference proteome</keyword>
<dbReference type="STRING" id="7260.B4MJG5"/>
<accession>B4MJG5</accession>
<evidence type="ECO:0000313" key="5">
    <source>
        <dbReference type="Proteomes" id="UP000007798"/>
    </source>
</evidence>
<feature type="domain" description="Ig-like" evidence="3">
    <location>
        <begin position="60"/>
        <end position="151"/>
    </location>
</feature>
<dbReference type="AlphaFoldDB" id="B4MJG5"/>
<evidence type="ECO:0000256" key="1">
    <source>
        <dbReference type="SAM" id="MobiDB-lite"/>
    </source>
</evidence>
<dbReference type="GO" id="GO:0048814">
    <property type="term" value="P:regulation of dendrite morphogenesis"/>
    <property type="evidence" value="ECO:0007669"/>
    <property type="project" value="EnsemblMetazoa"/>
</dbReference>
<dbReference type="FunCoup" id="B4MJG5">
    <property type="interactions" value="2"/>
</dbReference>
<dbReference type="Gene3D" id="2.60.40.10">
    <property type="entry name" value="Immunoglobulins"/>
    <property type="match status" value="1"/>
</dbReference>
<dbReference type="OrthoDB" id="8019355at2759"/>
<gene>
    <name evidence="4" type="primary">Dwil\GK20826</name>
    <name evidence="4" type="ORF">Dwil_GK20826</name>
</gene>
<dbReference type="SMART" id="SM00409">
    <property type="entry name" value="IG"/>
    <property type="match status" value="1"/>
</dbReference>
<dbReference type="InterPro" id="IPR007110">
    <property type="entry name" value="Ig-like_dom"/>
</dbReference>
<dbReference type="PROSITE" id="PS50835">
    <property type="entry name" value="IG_LIKE"/>
    <property type="match status" value="1"/>
</dbReference>
<proteinExistence type="predicted"/>
<organism evidence="4 5">
    <name type="scientific">Drosophila willistoni</name>
    <name type="common">Fruit fly</name>
    <dbReference type="NCBI Taxonomy" id="7260"/>
    <lineage>
        <taxon>Eukaryota</taxon>
        <taxon>Metazoa</taxon>
        <taxon>Ecdysozoa</taxon>
        <taxon>Arthropoda</taxon>
        <taxon>Hexapoda</taxon>
        <taxon>Insecta</taxon>
        <taxon>Pterygota</taxon>
        <taxon>Neoptera</taxon>
        <taxon>Endopterygota</taxon>
        <taxon>Diptera</taxon>
        <taxon>Brachycera</taxon>
        <taxon>Muscomorpha</taxon>
        <taxon>Ephydroidea</taxon>
        <taxon>Drosophilidae</taxon>
        <taxon>Drosophila</taxon>
        <taxon>Sophophora</taxon>
    </lineage>
</organism>
<dbReference type="Pfam" id="PF13927">
    <property type="entry name" value="Ig_3"/>
    <property type="match status" value="1"/>
</dbReference>
<feature type="chain" id="PRO_5006457894" description="Ig-like domain-containing protein" evidence="2">
    <location>
        <begin position="25"/>
        <end position="200"/>
    </location>
</feature>
<dbReference type="KEGG" id="dwi:6638432"/>
<dbReference type="InterPro" id="IPR036179">
    <property type="entry name" value="Ig-like_dom_sf"/>
</dbReference>
<dbReference type="CDD" id="cd00096">
    <property type="entry name" value="Ig"/>
    <property type="match status" value="1"/>
</dbReference>
<protein>
    <recommendedName>
        <fullName evidence="3">Ig-like domain-containing protein</fullName>
    </recommendedName>
</protein>
<feature type="signal peptide" evidence="2">
    <location>
        <begin position="1"/>
        <end position="24"/>
    </location>
</feature>
<dbReference type="InterPro" id="IPR013783">
    <property type="entry name" value="Ig-like_fold"/>
</dbReference>
<dbReference type="eggNOG" id="KOG3510">
    <property type="taxonomic scope" value="Eukaryota"/>
</dbReference>
<feature type="compositionally biased region" description="Polar residues" evidence="1">
    <location>
        <begin position="48"/>
        <end position="70"/>
    </location>
</feature>
<dbReference type="InParanoid" id="B4MJG5"/>
<dbReference type="EMBL" id="CH963846">
    <property type="protein sequence ID" value="EDW72254.2"/>
    <property type="molecule type" value="Genomic_DNA"/>
</dbReference>
<dbReference type="Proteomes" id="UP000007798">
    <property type="component" value="Unassembled WGS sequence"/>
</dbReference>
<name>B4MJG5_DROWI</name>
<reference evidence="4 5" key="1">
    <citation type="journal article" date="2007" name="Nature">
        <title>Evolution of genes and genomes on the Drosophila phylogeny.</title>
        <authorList>
            <consortium name="Drosophila 12 Genomes Consortium"/>
            <person name="Clark A.G."/>
            <person name="Eisen M.B."/>
            <person name="Smith D.R."/>
            <person name="Bergman C.M."/>
            <person name="Oliver B."/>
            <person name="Markow T.A."/>
            <person name="Kaufman T.C."/>
            <person name="Kellis M."/>
            <person name="Gelbart W."/>
            <person name="Iyer V.N."/>
            <person name="Pollard D.A."/>
            <person name="Sackton T.B."/>
            <person name="Larracuente A.M."/>
            <person name="Singh N.D."/>
            <person name="Abad J.P."/>
            <person name="Abt D.N."/>
            <person name="Adryan B."/>
            <person name="Aguade M."/>
            <person name="Akashi H."/>
            <person name="Anderson W.W."/>
            <person name="Aquadro C.F."/>
            <person name="Ardell D.H."/>
            <person name="Arguello R."/>
            <person name="Artieri C.G."/>
            <person name="Barbash D.A."/>
            <person name="Barker D."/>
            <person name="Barsanti P."/>
            <person name="Batterham P."/>
            <person name="Batzoglou S."/>
            <person name="Begun D."/>
            <person name="Bhutkar A."/>
            <person name="Blanco E."/>
            <person name="Bosak S.A."/>
            <person name="Bradley R.K."/>
            <person name="Brand A.D."/>
            <person name="Brent M.R."/>
            <person name="Brooks A.N."/>
            <person name="Brown R.H."/>
            <person name="Butlin R.K."/>
            <person name="Caggese C."/>
            <person name="Calvi B.R."/>
            <person name="Bernardo de Carvalho A."/>
            <person name="Caspi A."/>
            <person name="Castrezana S."/>
            <person name="Celniker S.E."/>
            <person name="Chang J.L."/>
            <person name="Chapple C."/>
            <person name="Chatterji S."/>
            <person name="Chinwalla A."/>
            <person name="Civetta A."/>
            <person name="Clifton S.W."/>
            <person name="Comeron J.M."/>
            <person name="Costello J.C."/>
            <person name="Coyne J.A."/>
            <person name="Daub J."/>
            <person name="David R.G."/>
            <person name="Delcher A.L."/>
            <person name="Delehaunty K."/>
            <person name="Do C.B."/>
            <person name="Ebling H."/>
            <person name="Edwards K."/>
            <person name="Eickbush T."/>
            <person name="Evans J.D."/>
            <person name="Filipski A."/>
            <person name="Findeiss S."/>
            <person name="Freyhult E."/>
            <person name="Fulton L."/>
            <person name="Fulton R."/>
            <person name="Garcia A.C."/>
            <person name="Gardiner A."/>
            <person name="Garfield D.A."/>
            <person name="Garvin B.E."/>
            <person name="Gibson G."/>
            <person name="Gilbert D."/>
            <person name="Gnerre S."/>
            <person name="Godfrey J."/>
            <person name="Good R."/>
            <person name="Gotea V."/>
            <person name="Gravely B."/>
            <person name="Greenberg A.J."/>
            <person name="Griffiths-Jones S."/>
            <person name="Gross S."/>
            <person name="Guigo R."/>
            <person name="Gustafson E.A."/>
            <person name="Haerty W."/>
            <person name="Hahn M.W."/>
            <person name="Halligan D.L."/>
            <person name="Halpern A.L."/>
            <person name="Halter G.M."/>
            <person name="Han M.V."/>
            <person name="Heger A."/>
            <person name="Hillier L."/>
            <person name="Hinrichs A.S."/>
            <person name="Holmes I."/>
            <person name="Hoskins R.A."/>
            <person name="Hubisz M.J."/>
            <person name="Hultmark D."/>
            <person name="Huntley M.A."/>
            <person name="Jaffe D.B."/>
            <person name="Jagadeeshan S."/>
            <person name="Jeck W.R."/>
            <person name="Johnson J."/>
            <person name="Jones C.D."/>
            <person name="Jordan W.C."/>
            <person name="Karpen G.H."/>
            <person name="Kataoka E."/>
            <person name="Keightley P.D."/>
            <person name="Kheradpour P."/>
            <person name="Kirkness E.F."/>
            <person name="Koerich L.B."/>
            <person name="Kristiansen K."/>
            <person name="Kudrna D."/>
            <person name="Kulathinal R.J."/>
            <person name="Kumar S."/>
            <person name="Kwok R."/>
            <person name="Lander E."/>
            <person name="Langley C.H."/>
            <person name="Lapoint R."/>
            <person name="Lazzaro B.P."/>
            <person name="Lee S.J."/>
            <person name="Levesque L."/>
            <person name="Li R."/>
            <person name="Lin C.F."/>
            <person name="Lin M.F."/>
            <person name="Lindblad-Toh K."/>
            <person name="Llopart A."/>
            <person name="Long M."/>
            <person name="Low L."/>
            <person name="Lozovsky E."/>
            <person name="Lu J."/>
            <person name="Luo M."/>
            <person name="Machado C.A."/>
            <person name="Makalowski W."/>
            <person name="Marzo M."/>
            <person name="Matsuda M."/>
            <person name="Matzkin L."/>
            <person name="McAllister B."/>
            <person name="McBride C.S."/>
            <person name="McKernan B."/>
            <person name="McKernan K."/>
            <person name="Mendez-Lago M."/>
            <person name="Minx P."/>
            <person name="Mollenhauer M.U."/>
            <person name="Montooth K."/>
            <person name="Mount S.M."/>
            <person name="Mu X."/>
            <person name="Myers E."/>
            <person name="Negre B."/>
            <person name="Newfeld S."/>
            <person name="Nielsen R."/>
            <person name="Noor M.A."/>
            <person name="O'Grady P."/>
            <person name="Pachter L."/>
            <person name="Papaceit M."/>
            <person name="Parisi M.J."/>
            <person name="Parisi M."/>
            <person name="Parts L."/>
            <person name="Pedersen J.S."/>
            <person name="Pesole G."/>
            <person name="Phillippy A.M."/>
            <person name="Ponting C.P."/>
            <person name="Pop M."/>
            <person name="Porcelli D."/>
            <person name="Powell J.R."/>
            <person name="Prohaska S."/>
            <person name="Pruitt K."/>
            <person name="Puig M."/>
            <person name="Quesneville H."/>
            <person name="Ram K.R."/>
            <person name="Rand D."/>
            <person name="Rasmussen M.D."/>
            <person name="Reed L.K."/>
            <person name="Reenan R."/>
            <person name="Reily A."/>
            <person name="Remington K.A."/>
            <person name="Rieger T.T."/>
            <person name="Ritchie M.G."/>
            <person name="Robin C."/>
            <person name="Rogers Y.H."/>
            <person name="Rohde C."/>
            <person name="Rozas J."/>
            <person name="Rubenfield M.J."/>
            <person name="Ruiz A."/>
            <person name="Russo S."/>
            <person name="Salzberg S.L."/>
            <person name="Sanchez-Gracia A."/>
            <person name="Saranga D.J."/>
            <person name="Sato H."/>
            <person name="Schaeffer S.W."/>
            <person name="Schatz M.C."/>
            <person name="Schlenke T."/>
            <person name="Schwartz R."/>
            <person name="Segarra C."/>
            <person name="Singh R.S."/>
            <person name="Sirot L."/>
            <person name="Sirota M."/>
            <person name="Sisneros N.B."/>
            <person name="Smith C.D."/>
            <person name="Smith T.F."/>
            <person name="Spieth J."/>
            <person name="Stage D.E."/>
            <person name="Stark A."/>
            <person name="Stephan W."/>
            <person name="Strausberg R.L."/>
            <person name="Strempel S."/>
            <person name="Sturgill D."/>
            <person name="Sutton G."/>
            <person name="Sutton G.G."/>
            <person name="Tao W."/>
            <person name="Teichmann S."/>
            <person name="Tobari Y.N."/>
            <person name="Tomimura Y."/>
            <person name="Tsolas J.M."/>
            <person name="Valente V.L."/>
            <person name="Venter E."/>
            <person name="Venter J.C."/>
            <person name="Vicario S."/>
            <person name="Vieira F.G."/>
            <person name="Vilella A.J."/>
            <person name="Villasante A."/>
            <person name="Walenz B."/>
            <person name="Wang J."/>
            <person name="Wasserman M."/>
            <person name="Watts T."/>
            <person name="Wilson D."/>
            <person name="Wilson R.K."/>
            <person name="Wing R.A."/>
            <person name="Wolfner M.F."/>
            <person name="Wong A."/>
            <person name="Wong G.K."/>
            <person name="Wu C.I."/>
            <person name="Wu G."/>
            <person name="Yamamoto D."/>
            <person name="Yang H.P."/>
            <person name="Yang S.P."/>
            <person name="Yorke J.A."/>
            <person name="Yoshida K."/>
            <person name="Zdobnov E."/>
            <person name="Zhang P."/>
            <person name="Zhang Y."/>
            <person name="Zimin A.V."/>
            <person name="Baldwin J."/>
            <person name="Abdouelleil A."/>
            <person name="Abdulkadir J."/>
            <person name="Abebe A."/>
            <person name="Abera B."/>
            <person name="Abreu J."/>
            <person name="Acer S.C."/>
            <person name="Aftuck L."/>
            <person name="Alexander A."/>
            <person name="An P."/>
            <person name="Anderson E."/>
            <person name="Anderson S."/>
            <person name="Arachi H."/>
            <person name="Azer M."/>
            <person name="Bachantsang P."/>
            <person name="Barry A."/>
            <person name="Bayul T."/>
            <person name="Berlin A."/>
            <person name="Bessette D."/>
            <person name="Bloom T."/>
            <person name="Blye J."/>
            <person name="Boguslavskiy L."/>
            <person name="Bonnet C."/>
            <person name="Boukhgalter B."/>
            <person name="Bourzgui I."/>
            <person name="Brown A."/>
            <person name="Cahill P."/>
            <person name="Channer S."/>
            <person name="Cheshatsang Y."/>
            <person name="Chuda L."/>
            <person name="Citroen M."/>
            <person name="Collymore A."/>
            <person name="Cooke P."/>
            <person name="Costello M."/>
            <person name="D'Aco K."/>
            <person name="Daza R."/>
            <person name="De Haan G."/>
            <person name="DeGray S."/>
            <person name="DeMaso C."/>
            <person name="Dhargay N."/>
            <person name="Dooley K."/>
            <person name="Dooley E."/>
            <person name="Doricent M."/>
            <person name="Dorje P."/>
            <person name="Dorjee K."/>
            <person name="Dupes A."/>
            <person name="Elong R."/>
            <person name="Falk J."/>
            <person name="Farina A."/>
            <person name="Faro S."/>
            <person name="Ferguson D."/>
            <person name="Fisher S."/>
            <person name="Foley C.D."/>
            <person name="Franke A."/>
            <person name="Friedrich D."/>
            <person name="Gadbois L."/>
            <person name="Gearin G."/>
            <person name="Gearin C.R."/>
            <person name="Giannoukos G."/>
            <person name="Goode T."/>
            <person name="Graham J."/>
            <person name="Grandbois E."/>
            <person name="Grewal S."/>
            <person name="Gyaltsen K."/>
            <person name="Hafez N."/>
            <person name="Hagos B."/>
            <person name="Hall J."/>
            <person name="Henson C."/>
            <person name="Hollinger A."/>
            <person name="Honan T."/>
            <person name="Huard M.D."/>
            <person name="Hughes L."/>
            <person name="Hurhula B."/>
            <person name="Husby M.E."/>
            <person name="Kamat A."/>
            <person name="Kanga B."/>
            <person name="Kashin S."/>
            <person name="Khazanovich D."/>
            <person name="Kisner P."/>
            <person name="Lance K."/>
            <person name="Lara M."/>
            <person name="Lee W."/>
            <person name="Lennon N."/>
            <person name="Letendre F."/>
            <person name="LeVine R."/>
            <person name="Lipovsky A."/>
            <person name="Liu X."/>
            <person name="Liu J."/>
            <person name="Liu S."/>
            <person name="Lokyitsang T."/>
            <person name="Lokyitsang Y."/>
            <person name="Lubonja R."/>
            <person name="Lui A."/>
            <person name="MacDonald P."/>
            <person name="Magnisalis V."/>
            <person name="Maru K."/>
            <person name="Matthews C."/>
            <person name="McCusker W."/>
            <person name="McDonough S."/>
            <person name="Mehta T."/>
            <person name="Meldrim J."/>
            <person name="Meneus L."/>
            <person name="Mihai O."/>
            <person name="Mihalev A."/>
            <person name="Mihova T."/>
            <person name="Mittelman R."/>
            <person name="Mlenga V."/>
            <person name="Montmayeur A."/>
            <person name="Mulrain L."/>
            <person name="Navidi A."/>
            <person name="Naylor J."/>
            <person name="Negash T."/>
            <person name="Nguyen T."/>
            <person name="Nguyen N."/>
            <person name="Nicol R."/>
            <person name="Norbu C."/>
            <person name="Norbu N."/>
            <person name="Novod N."/>
            <person name="O'Neill B."/>
            <person name="Osman S."/>
            <person name="Markiewicz E."/>
            <person name="Oyono O.L."/>
            <person name="Patti C."/>
            <person name="Phunkhang P."/>
            <person name="Pierre F."/>
            <person name="Priest M."/>
            <person name="Raghuraman S."/>
            <person name="Rege F."/>
            <person name="Reyes R."/>
            <person name="Rise C."/>
            <person name="Rogov P."/>
            <person name="Ross K."/>
            <person name="Ryan E."/>
            <person name="Settipalli S."/>
            <person name="Shea T."/>
            <person name="Sherpa N."/>
            <person name="Shi L."/>
            <person name="Shih D."/>
            <person name="Sparrow T."/>
            <person name="Spaulding J."/>
            <person name="Stalker J."/>
            <person name="Stange-Thomann N."/>
            <person name="Stavropoulos S."/>
            <person name="Stone C."/>
            <person name="Strader C."/>
            <person name="Tesfaye S."/>
            <person name="Thomson T."/>
            <person name="Thoulutsang Y."/>
            <person name="Thoulutsang D."/>
            <person name="Topham K."/>
            <person name="Topping I."/>
            <person name="Tsamla T."/>
            <person name="Vassiliev H."/>
            <person name="Vo A."/>
            <person name="Wangchuk T."/>
            <person name="Wangdi T."/>
            <person name="Weiand M."/>
            <person name="Wilkinson J."/>
            <person name="Wilson A."/>
            <person name="Yadav S."/>
            <person name="Young G."/>
            <person name="Yu Q."/>
            <person name="Zembek L."/>
            <person name="Zhong D."/>
            <person name="Zimmer A."/>
            <person name="Zwirko Z."/>
            <person name="Jaffe D.B."/>
            <person name="Alvarez P."/>
            <person name="Brockman W."/>
            <person name="Butler J."/>
            <person name="Chin C."/>
            <person name="Gnerre S."/>
            <person name="Grabherr M."/>
            <person name="Kleber M."/>
            <person name="Mauceli E."/>
            <person name="MacCallum I."/>
        </authorList>
    </citation>
    <scope>NUCLEOTIDE SEQUENCE [LARGE SCALE GENOMIC DNA]</scope>
    <source>
        <strain evidence="5">Tucson 14030-0811.24</strain>
    </source>
</reference>
<keyword evidence="2" id="KW-0732">Signal</keyword>
<dbReference type="InterPro" id="IPR003599">
    <property type="entry name" value="Ig_sub"/>
</dbReference>
<dbReference type="HOGENOM" id="CLU_1549237_0_0_1"/>
<evidence type="ECO:0000256" key="2">
    <source>
        <dbReference type="SAM" id="SignalP"/>
    </source>
</evidence>
<dbReference type="SUPFAM" id="SSF48726">
    <property type="entry name" value="Immunoglobulin"/>
    <property type="match status" value="1"/>
</dbReference>